<evidence type="ECO:0000256" key="2">
    <source>
        <dbReference type="ARBA" id="ARBA00022692"/>
    </source>
</evidence>
<evidence type="ECO:0000259" key="7">
    <source>
        <dbReference type="PROSITE" id="PS50262"/>
    </source>
</evidence>
<organism evidence="8 9">
    <name type="scientific">Hapsidospora chrysogenum (strain ATCC 11550 / CBS 779.69 / DSM 880 / IAM 14645 / JCM 23072 / IMI 49137)</name>
    <name type="common">Acremonium chrysogenum</name>
    <dbReference type="NCBI Taxonomy" id="857340"/>
    <lineage>
        <taxon>Eukaryota</taxon>
        <taxon>Fungi</taxon>
        <taxon>Dikarya</taxon>
        <taxon>Ascomycota</taxon>
        <taxon>Pezizomycotina</taxon>
        <taxon>Sordariomycetes</taxon>
        <taxon>Hypocreomycetidae</taxon>
        <taxon>Hypocreales</taxon>
        <taxon>Bionectriaceae</taxon>
        <taxon>Hapsidospora</taxon>
    </lineage>
</organism>
<dbReference type="OrthoDB" id="100006at2759"/>
<evidence type="ECO:0000313" key="9">
    <source>
        <dbReference type="Proteomes" id="UP000029964"/>
    </source>
</evidence>
<dbReference type="InterPro" id="IPR000276">
    <property type="entry name" value="GPCR_Rhodpsn"/>
</dbReference>
<dbReference type="PANTHER" id="PTHR23112">
    <property type="entry name" value="G PROTEIN-COUPLED RECEPTOR 157-RELATED"/>
    <property type="match status" value="1"/>
</dbReference>
<evidence type="ECO:0000313" key="8">
    <source>
        <dbReference type="EMBL" id="KFH48148.1"/>
    </source>
</evidence>
<keyword evidence="4 6" id="KW-0472">Membrane</keyword>
<feature type="transmembrane region" description="Helical" evidence="6">
    <location>
        <begin position="247"/>
        <end position="270"/>
    </location>
</feature>
<dbReference type="PROSITE" id="PS50262">
    <property type="entry name" value="G_PROTEIN_RECEP_F1_2"/>
    <property type="match status" value="1"/>
</dbReference>
<dbReference type="CDD" id="cd00637">
    <property type="entry name" value="7tm_classA_rhodopsin-like"/>
    <property type="match status" value="1"/>
</dbReference>
<dbReference type="AlphaFoldDB" id="A0A086TFL6"/>
<reference evidence="9" key="1">
    <citation type="journal article" date="2014" name="Genome Announc.">
        <title>Genome sequence and annotation of Acremonium chrysogenum, producer of the beta-lactam antibiotic cephalosporin C.</title>
        <authorList>
            <person name="Terfehr D."/>
            <person name="Dahlmann T.A."/>
            <person name="Specht T."/>
            <person name="Zadra I."/>
            <person name="Kuernsteiner H."/>
            <person name="Kueck U."/>
        </authorList>
    </citation>
    <scope>NUCLEOTIDE SEQUENCE [LARGE SCALE GENOMIC DNA]</scope>
    <source>
        <strain evidence="9">ATCC 11550 / CBS 779.69 / DSM 880 / IAM 14645 / JCM 23072 / IMI 49137</strain>
    </source>
</reference>
<sequence>MEWSNIALSERSADFIEANPECGSISPLPRDFREGLTAVCVFSALSFILSSTLWIYLTYKLITWRLRMRARARRLARNMPEPSVIPDLHFAENAAAAAAHERNMQQLRDAKSEAPNQFLILIYNLFLADMHQSGAFVQSASWLRKDGIFIQQPTCFIQGYLDSNGDLASSCFISFIAIHTYLSIVRGYQPPQKILSLLIILVWVLVYSLSTIPLIVTKNGRDVGGFFVRAGAWCWISSAYSELRLTTHYVFIFLSLLVTSVVYIAIFFHLRSRSKRDDMTANVRLSHKPAFLVYVVIYVACTLPLALARVTAMAGKDVPITYYCIAGSMMAANGFFDCVIFGMTRHSIVFGSTQDVDSKNTGLETFSFMRTPAGTFGHEVWIQGGFGRGRGDLSGDGVGRWWPSLRRGNSKGSSSQVHEQSLSQESLRGGSLRGPSLRGVDLRDDMAIHMDVVTSMTVEKRRTQPARDICLFF</sequence>
<evidence type="ECO:0000256" key="4">
    <source>
        <dbReference type="ARBA" id="ARBA00023136"/>
    </source>
</evidence>
<dbReference type="EMBL" id="JPKY01000005">
    <property type="protein sequence ID" value="KFH48148.1"/>
    <property type="molecule type" value="Genomic_DNA"/>
</dbReference>
<dbReference type="SUPFAM" id="SSF81321">
    <property type="entry name" value="Family A G protein-coupled receptor-like"/>
    <property type="match status" value="1"/>
</dbReference>
<evidence type="ECO:0000256" key="3">
    <source>
        <dbReference type="ARBA" id="ARBA00022989"/>
    </source>
</evidence>
<keyword evidence="9" id="KW-1185">Reference proteome</keyword>
<gene>
    <name evidence="8" type="ORF">ACRE_010050</name>
</gene>
<keyword evidence="3 6" id="KW-1133">Transmembrane helix</keyword>
<comment type="caution">
    <text evidence="8">The sequence shown here is derived from an EMBL/GenBank/DDBJ whole genome shotgun (WGS) entry which is preliminary data.</text>
</comment>
<dbReference type="GO" id="GO:0004930">
    <property type="term" value="F:G protein-coupled receptor activity"/>
    <property type="evidence" value="ECO:0007669"/>
    <property type="project" value="InterPro"/>
</dbReference>
<dbReference type="Gene3D" id="1.20.1070.10">
    <property type="entry name" value="Rhodopsin 7-helix transmembrane proteins"/>
    <property type="match status" value="1"/>
</dbReference>
<dbReference type="Proteomes" id="UP000029964">
    <property type="component" value="Unassembled WGS sequence"/>
</dbReference>
<dbReference type="GO" id="GO:0007189">
    <property type="term" value="P:adenylate cyclase-activating G protein-coupled receptor signaling pathway"/>
    <property type="evidence" value="ECO:0007669"/>
    <property type="project" value="TreeGrafter"/>
</dbReference>
<evidence type="ECO:0000256" key="6">
    <source>
        <dbReference type="SAM" id="Phobius"/>
    </source>
</evidence>
<dbReference type="HOGENOM" id="CLU_027149_3_0_1"/>
<dbReference type="STRING" id="857340.A0A086TFL6"/>
<feature type="transmembrane region" description="Helical" evidence="6">
    <location>
        <begin position="320"/>
        <end position="342"/>
    </location>
</feature>
<protein>
    <recommendedName>
        <fullName evidence="7">G-protein coupled receptors family 1 profile domain-containing protein</fullName>
    </recommendedName>
</protein>
<feature type="compositionally biased region" description="Low complexity" evidence="5">
    <location>
        <begin position="426"/>
        <end position="438"/>
    </location>
</feature>
<feature type="transmembrane region" description="Helical" evidence="6">
    <location>
        <begin position="194"/>
        <end position="216"/>
    </location>
</feature>
<feature type="transmembrane region" description="Helical" evidence="6">
    <location>
        <begin position="36"/>
        <end position="59"/>
    </location>
</feature>
<proteinExistence type="predicted"/>
<dbReference type="InterPro" id="IPR017452">
    <property type="entry name" value="GPCR_Rhodpsn_7TM"/>
</dbReference>
<feature type="compositionally biased region" description="Polar residues" evidence="5">
    <location>
        <begin position="410"/>
        <end position="425"/>
    </location>
</feature>
<keyword evidence="2 6" id="KW-0812">Transmembrane</keyword>
<name>A0A086TFL6_HAPC1</name>
<feature type="domain" description="G-protein coupled receptors family 1 profile" evidence="7">
    <location>
        <begin position="92"/>
        <end position="341"/>
    </location>
</feature>
<evidence type="ECO:0000256" key="1">
    <source>
        <dbReference type="ARBA" id="ARBA00004141"/>
    </source>
</evidence>
<comment type="subcellular location">
    <subcellularLocation>
        <location evidence="1">Membrane</location>
        <topology evidence="1">Multi-pass membrane protein</topology>
    </subcellularLocation>
</comment>
<dbReference type="PANTHER" id="PTHR23112:SF37">
    <property type="entry name" value="G PROTEIN-COUPLED RECEPTOR GPR1"/>
    <property type="match status" value="1"/>
</dbReference>
<evidence type="ECO:0000256" key="5">
    <source>
        <dbReference type="SAM" id="MobiDB-lite"/>
    </source>
</evidence>
<feature type="region of interest" description="Disordered" evidence="5">
    <location>
        <begin position="405"/>
        <end position="438"/>
    </location>
</feature>
<dbReference type="Pfam" id="PF00001">
    <property type="entry name" value="7tm_1"/>
    <property type="match status" value="1"/>
</dbReference>
<accession>A0A086TFL6</accession>
<dbReference type="GO" id="GO:0005886">
    <property type="term" value="C:plasma membrane"/>
    <property type="evidence" value="ECO:0007669"/>
    <property type="project" value="TreeGrafter"/>
</dbReference>
<feature type="transmembrane region" description="Helical" evidence="6">
    <location>
        <begin position="291"/>
        <end position="314"/>
    </location>
</feature>